<dbReference type="Proteomes" id="UP000708208">
    <property type="component" value="Unassembled WGS sequence"/>
</dbReference>
<organism evidence="1 2">
    <name type="scientific">Allacma fusca</name>
    <dbReference type="NCBI Taxonomy" id="39272"/>
    <lineage>
        <taxon>Eukaryota</taxon>
        <taxon>Metazoa</taxon>
        <taxon>Ecdysozoa</taxon>
        <taxon>Arthropoda</taxon>
        <taxon>Hexapoda</taxon>
        <taxon>Collembola</taxon>
        <taxon>Symphypleona</taxon>
        <taxon>Sminthuridae</taxon>
        <taxon>Allacma</taxon>
    </lineage>
</organism>
<gene>
    <name evidence="1" type="ORF">AFUS01_LOCUS22500</name>
</gene>
<evidence type="ECO:0000313" key="1">
    <source>
        <dbReference type="EMBL" id="CAG7734096.1"/>
    </source>
</evidence>
<protein>
    <submittedName>
        <fullName evidence="1">Uncharacterized protein</fullName>
    </submittedName>
</protein>
<sequence>MLQSLSLLMSNYLHVQIDVGCLYCNINTYILIDSQKIQIDIYDSDYDADDYIGSAEFLLRDIVPSFGHQLNRDLVPAGNGHLLVFGLVNGTRSSGGKFDYRLANPSKVVPSVLSHGVPHKERVQSPKFFKL</sequence>
<name>A0A8J2KYC5_9HEXA</name>
<dbReference type="AlphaFoldDB" id="A0A8J2KYC5"/>
<accession>A0A8J2KYC5</accession>
<proteinExistence type="predicted"/>
<evidence type="ECO:0000313" key="2">
    <source>
        <dbReference type="Proteomes" id="UP000708208"/>
    </source>
</evidence>
<dbReference type="EMBL" id="CAJVCH010262556">
    <property type="protein sequence ID" value="CAG7734096.1"/>
    <property type="molecule type" value="Genomic_DNA"/>
</dbReference>
<comment type="caution">
    <text evidence="1">The sequence shown here is derived from an EMBL/GenBank/DDBJ whole genome shotgun (WGS) entry which is preliminary data.</text>
</comment>
<keyword evidence="2" id="KW-1185">Reference proteome</keyword>
<reference evidence="1" key="1">
    <citation type="submission" date="2021-06" db="EMBL/GenBank/DDBJ databases">
        <authorList>
            <person name="Hodson N. C."/>
            <person name="Mongue J. A."/>
            <person name="Jaron S. K."/>
        </authorList>
    </citation>
    <scope>NUCLEOTIDE SEQUENCE</scope>
</reference>